<name>A0A9W8MYG3_9AGAR</name>
<feature type="region of interest" description="Disordered" evidence="1">
    <location>
        <begin position="343"/>
        <end position="390"/>
    </location>
</feature>
<feature type="compositionally biased region" description="Basic and acidic residues" evidence="1">
    <location>
        <begin position="437"/>
        <end position="452"/>
    </location>
</feature>
<dbReference type="OrthoDB" id="2563021at2759"/>
<feature type="transmembrane region" description="Helical" evidence="2">
    <location>
        <begin position="235"/>
        <end position="260"/>
    </location>
</feature>
<dbReference type="AlphaFoldDB" id="A0A9W8MYG3"/>
<evidence type="ECO:0000256" key="2">
    <source>
        <dbReference type="SAM" id="Phobius"/>
    </source>
</evidence>
<dbReference type="Proteomes" id="UP001148786">
    <property type="component" value="Unassembled WGS sequence"/>
</dbReference>
<evidence type="ECO:0000313" key="3">
    <source>
        <dbReference type="EMBL" id="KAJ3513124.1"/>
    </source>
</evidence>
<comment type="caution">
    <text evidence="3">The sequence shown here is derived from an EMBL/GenBank/DDBJ whole genome shotgun (WGS) entry which is preliminary data.</text>
</comment>
<keyword evidence="2" id="KW-0812">Transmembrane</keyword>
<feature type="compositionally biased region" description="Pro residues" evidence="1">
    <location>
        <begin position="376"/>
        <end position="388"/>
    </location>
</feature>
<feature type="region of interest" description="Disordered" evidence="1">
    <location>
        <begin position="415"/>
        <end position="476"/>
    </location>
</feature>
<feature type="compositionally biased region" description="Low complexity" evidence="1">
    <location>
        <begin position="309"/>
        <end position="320"/>
    </location>
</feature>
<evidence type="ECO:0000256" key="1">
    <source>
        <dbReference type="SAM" id="MobiDB-lite"/>
    </source>
</evidence>
<reference evidence="3" key="1">
    <citation type="submission" date="2022-07" db="EMBL/GenBank/DDBJ databases">
        <title>Genome Sequence of Agrocybe chaxingu.</title>
        <authorList>
            <person name="Buettner E."/>
        </authorList>
    </citation>
    <scope>NUCLEOTIDE SEQUENCE</scope>
    <source>
        <strain evidence="3">MP-N11</strain>
    </source>
</reference>
<keyword evidence="2" id="KW-1133">Transmembrane helix</keyword>
<sequence>MVVTPFLPQSFFFDWNTPGQPVPIPITEQCETIHIVWARSTAVGPNPTSPYYLQVYTSTSTIPLVIPAGDGLSFDWPVPFPPGTQYQICMFDKFGNTGGCQDTYTVIPPRSLPNCANVTFPSALEVQAQVENGPMSQYGWVDQCTDISVQPLNGTPPYTLTVAPALHPPYNITSPDTKPINWTVSLSWASPFFVSLVDADGSMWSNGPLHSGGGGTIACLAGNVTTDSESTVKPAVAIGAGVGGLVVGLLFGASIAFIFLKRNYKKKLSSARFVDISGSGSASGSPNALLYDHAQGQGSSQYRPLPTVSSSGAGSSNNPSVFNRTTQGSVQYQVEPFVMPSEDGQLYREPRSPGSAYGPSIPGGRATSSAHEHLAPPVPTPAPAPAHPPSQVYVVHHDSQTPPVTIYHQDGTQIVELPPRYPPHPAVQSEALSDARSGSESRSDGSRNDRSAILDFELQQTRQPGPARKSTRRGPS</sequence>
<feature type="region of interest" description="Disordered" evidence="1">
    <location>
        <begin position="278"/>
        <end position="324"/>
    </location>
</feature>
<accession>A0A9W8MYG3</accession>
<evidence type="ECO:0000313" key="4">
    <source>
        <dbReference type="Proteomes" id="UP001148786"/>
    </source>
</evidence>
<keyword evidence="2" id="KW-0472">Membrane</keyword>
<proteinExistence type="predicted"/>
<dbReference type="EMBL" id="JANKHO010000217">
    <property type="protein sequence ID" value="KAJ3513124.1"/>
    <property type="molecule type" value="Genomic_DNA"/>
</dbReference>
<gene>
    <name evidence="3" type="ORF">NLJ89_g3128</name>
</gene>
<keyword evidence="4" id="KW-1185">Reference proteome</keyword>
<organism evidence="3 4">
    <name type="scientific">Agrocybe chaxingu</name>
    <dbReference type="NCBI Taxonomy" id="84603"/>
    <lineage>
        <taxon>Eukaryota</taxon>
        <taxon>Fungi</taxon>
        <taxon>Dikarya</taxon>
        <taxon>Basidiomycota</taxon>
        <taxon>Agaricomycotina</taxon>
        <taxon>Agaricomycetes</taxon>
        <taxon>Agaricomycetidae</taxon>
        <taxon>Agaricales</taxon>
        <taxon>Agaricineae</taxon>
        <taxon>Strophariaceae</taxon>
        <taxon>Agrocybe</taxon>
    </lineage>
</organism>
<protein>
    <submittedName>
        <fullName evidence="3">Uncharacterized protein</fullName>
    </submittedName>
</protein>